<keyword evidence="3 9" id="KW-1133">Transmembrane helix</keyword>
<dbReference type="Proteomes" id="UP000678393">
    <property type="component" value="Unassembled WGS sequence"/>
</dbReference>
<sequence>MVDRKYKITDGRSIERNILTATNTSTVQVAGYDGCTLHSLARNYTLPPELYTIWEAYPWHFGEPFCIFRALLIEMTTYASVLTITSFTIERYIAICHPIRGQRASRESRAIKCVFTIWIVSVLCALPYPIHTRVFTDSFVCNIPFRWQHRMGFFFQVSTFVFFIFPMAIITVMYLLIGMRLRSSALASALLPQAQQNKIAASRARRAVLKML</sequence>
<gene>
    <name evidence="11" type="ORF">CUNI_LOCUS14726</name>
</gene>
<name>A0A8S3ZMY4_9EUPU</name>
<protein>
    <recommendedName>
        <fullName evidence="10">G-protein coupled receptors family 1 profile domain-containing protein</fullName>
    </recommendedName>
</protein>
<keyword evidence="6 8" id="KW-0675">Receptor</keyword>
<evidence type="ECO:0000256" key="6">
    <source>
        <dbReference type="ARBA" id="ARBA00023170"/>
    </source>
</evidence>
<dbReference type="GO" id="GO:0005886">
    <property type="term" value="C:plasma membrane"/>
    <property type="evidence" value="ECO:0007669"/>
    <property type="project" value="TreeGrafter"/>
</dbReference>
<dbReference type="GO" id="GO:0008188">
    <property type="term" value="F:neuropeptide receptor activity"/>
    <property type="evidence" value="ECO:0007669"/>
    <property type="project" value="TreeGrafter"/>
</dbReference>
<evidence type="ECO:0000256" key="5">
    <source>
        <dbReference type="ARBA" id="ARBA00023136"/>
    </source>
</evidence>
<keyword evidence="5 9" id="KW-0472">Membrane</keyword>
<feature type="non-terminal residue" evidence="11">
    <location>
        <position position="212"/>
    </location>
</feature>
<dbReference type="InterPro" id="IPR017452">
    <property type="entry name" value="GPCR_Rhodpsn_7TM"/>
</dbReference>
<comment type="similarity">
    <text evidence="8">Belongs to the G-protein coupled receptor 1 family.</text>
</comment>
<dbReference type="InterPro" id="IPR000276">
    <property type="entry name" value="GPCR_Rhodpsn"/>
</dbReference>
<keyword evidence="4 8" id="KW-0297">G-protein coupled receptor</keyword>
<comment type="subcellular location">
    <subcellularLocation>
        <location evidence="1">Membrane</location>
        <topology evidence="1">Multi-pass membrane protein</topology>
    </subcellularLocation>
</comment>
<feature type="domain" description="G-protein coupled receptors family 1 profile" evidence="10">
    <location>
        <begin position="1"/>
        <end position="212"/>
    </location>
</feature>
<feature type="transmembrane region" description="Helical" evidence="9">
    <location>
        <begin position="153"/>
        <end position="177"/>
    </location>
</feature>
<dbReference type="PRINTS" id="PR00237">
    <property type="entry name" value="GPCRRHODOPSN"/>
</dbReference>
<keyword evidence="12" id="KW-1185">Reference proteome</keyword>
<dbReference type="SUPFAM" id="SSF81321">
    <property type="entry name" value="Family A G protein-coupled receptor-like"/>
    <property type="match status" value="1"/>
</dbReference>
<feature type="transmembrane region" description="Helical" evidence="9">
    <location>
        <begin position="110"/>
        <end position="130"/>
    </location>
</feature>
<evidence type="ECO:0000313" key="11">
    <source>
        <dbReference type="EMBL" id="CAG5129168.1"/>
    </source>
</evidence>
<organism evidence="11 12">
    <name type="scientific">Candidula unifasciata</name>
    <dbReference type="NCBI Taxonomy" id="100452"/>
    <lineage>
        <taxon>Eukaryota</taxon>
        <taxon>Metazoa</taxon>
        <taxon>Spiralia</taxon>
        <taxon>Lophotrochozoa</taxon>
        <taxon>Mollusca</taxon>
        <taxon>Gastropoda</taxon>
        <taxon>Heterobranchia</taxon>
        <taxon>Euthyneura</taxon>
        <taxon>Panpulmonata</taxon>
        <taxon>Eupulmonata</taxon>
        <taxon>Stylommatophora</taxon>
        <taxon>Helicina</taxon>
        <taxon>Helicoidea</taxon>
        <taxon>Geomitridae</taxon>
        <taxon>Candidula</taxon>
    </lineage>
</organism>
<dbReference type="PANTHER" id="PTHR24243:SF208">
    <property type="entry name" value="PYROKININ-1 RECEPTOR"/>
    <property type="match status" value="1"/>
</dbReference>
<dbReference type="AlphaFoldDB" id="A0A8S3ZMY4"/>
<evidence type="ECO:0000256" key="2">
    <source>
        <dbReference type="ARBA" id="ARBA00022692"/>
    </source>
</evidence>
<evidence type="ECO:0000256" key="1">
    <source>
        <dbReference type="ARBA" id="ARBA00004141"/>
    </source>
</evidence>
<evidence type="ECO:0000256" key="9">
    <source>
        <dbReference type="SAM" id="Phobius"/>
    </source>
</evidence>
<proteinExistence type="inferred from homology"/>
<dbReference type="EMBL" id="CAJHNH020003379">
    <property type="protein sequence ID" value="CAG5129168.1"/>
    <property type="molecule type" value="Genomic_DNA"/>
</dbReference>
<keyword evidence="7 8" id="KW-0807">Transducer</keyword>
<accession>A0A8S3ZMY4</accession>
<evidence type="ECO:0000256" key="4">
    <source>
        <dbReference type="ARBA" id="ARBA00023040"/>
    </source>
</evidence>
<evidence type="ECO:0000256" key="3">
    <source>
        <dbReference type="ARBA" id="ARBA00022989"/>
    </source>
</evidence>
<evidence type="ECO:0000256" key="8">
    <source>
        <dbReference type="RuleBase" id="RU000688"/>
    </source>
</evidence>
<comment type="caution">
    <text evidence="11">The sequence shown here is derived from an EMBL/GenBank/DDBJ whole genome shotgun (WGS) entry which is preliminary data.</text>
</comment>
<dbReference type="PANTHER" id="PTHR24243">
    <property type="entry name" value="G-PROTEIN COUPLED RECEPTOR"/>
    <property type="match status" value="1"/>
</dbReference>
<dbReference type="Gene3D" id="1.20.1070.10">
    <property type="entry name" value="Rhodopsin 7-helix transmembrane proteins"/>
    <property type="match status" value="1"/>
</dbReference>
<dbReference type="Pfam" id="PF00001">
    <property type="entry name" value="7tm_1"/>
    <property type="match status" value="1"/>
</dbReference>
<dbReference type="OrthoDB" id="5962705at2759"/>
<keyword evidence="2 8" id="KW-0812">Transmembrane</keyword>
<reference evidence="11" key="1">
    <citation type="submission" date="2021-04" db="EMBL/GenBank/DDBJ databases">
        <authorList>
            <consortium name="Molecular Ecology Group"/>
        </authorList>
    </citation>
    <scope>NUCLEOTIDE SEQUENCE</scope>
</reference>
<dbReference type="PROSITE" id="PS00237">
    <property type="entry name" value="G_PROTEIN_RECEP_F1_1"/>
    <property type="match status" value="1"/>
</dbReference>
<evidence type="ECO:0000256" key="7">
    <source>
        <dbReference type="ARBA" id="ARBA00023224"/>
    </source>
</evidence>
<evidence type="ECO:0000313" key="12">
    <source>
        <dbReference type="Proteomes" id="UP000678393"/>
    </source>
</evidence>
<dbReference type="PROSITE" id="PS50262">
    <property type="entry name" value="G_PROTEIN_RECEP_F1_2"/>
    <property type="match status" value="1"/>
</dbReference>
<evidence type="ECO:0000259" key="10">
    <source>
        <dbReference type="PROSITE" id="PS50262"/>
    </source>
</evidence>